<organism evidence="1 2">
    <name type="scientific">Pseudochrobactrum asaccharolyticum</name>
    <dbReference type="NCBI Taxonomy" id="354351"/>
    <lineage>
        <taxon>Bacteria</taxon>
        <taxon>Pseudomonadati</taxon>
        <taxon>Pseudomonadota</taxon>
        <taxon>Alphaproteobacteria</taxon>
        <taxon>Hyphomicrobiales</taxon>
        <taxon>Brucellaceae</taxon>
        <taxon>Pseudochrobactrum</taxon>
    </lineage>
</organism>
<reference evidence="1 2" key="1">
    <citation type="submission" date="2018-06" db="EMBL/GenBank/DDBJ databases">
        <title>Genomic Encyclopedia of Type Strains, Phase IV (KMG-IV): sequencing the most valuable type-strain genomes for metagenomic binning, comparative biology and taxonomic classification.</title>
        <authorList>
            <person name="Goeker M."/>
        </authorList>
    </citation>
    <scope>NUCLEOTIDE SEQUENCE [LARGE SCALE GENOMIC DNA]</scope>
    <source>
        <strain evidence="1 2">DSM 25619</strain>
    </source>
</reference>
<keyword evidence="2" id="KW-1185">Reference proteome</keyword>
<dbReference type="OrthoDB" id="10016092at2"/>
<dbReference type="Proteomes" id="UP000252893">
    <property type="component" value="Unassembled WGS sequence"/>
</dbReference>
<evidence type="ECO:0000313" key="1">
    <source>
        <dbReference type="EMBL" id="RBO89277.1"/>
    </source>
</evidence>
<name>A0A366DGS5_9HYPH</name>
<dbReference type="RefSeq" id="WP_113946387.1">
    <property type="nucleotide sequence ID" value="NZ_JBHEEG010000001.1"/>
</dbReference>
<comment type="caution">
    <text evidence="1">The sequence shown here is derived from an EMBL/GenBank/DDBJ whole genome shotgun (WGS) entry which is preliminary data.</text>
</comment>
<accession>A0A366DGS5</accession>
<dbReference type="AlphaFoldDB" id="A0A366DGS5"/>
<sequence length="247" mass="27942">MTEQSKLEWTEYKSRFRAVTVYGTYWVDMHAGSTSYQLICGTNPCCVMFHSPQDAKDYAQTIHDSPSSRDDWFNLSDVEQAPYHAPLDLSELLRTYETLLAGDNLPERIAVQTVDLRSLLGAIRTTRKEALEEAAQWHDNEALYYSTRDGAYDGIPFTLVAHHHRLYANDIRALVKPALTTSINDQPFRIMDGKAYYLCNSEQNHVCAICASTNRVKSPDSEFLSQCPECTESSRAPANLSKDKSND</sequence>
<dbReference type="EMBL" id="QNRH01000016">
    <property type="protein sequence ID" value="RBO89277.1"/>
    <property type="molecule type" value="Genomic_DNA"/>
</dbReference>
<protein>
    <submittedName>
        <fullName evidence="1">Uncharacterized protein</fullName>
    </submittedName>
</protein>
<evidence type="ECO:0000313" key="2">
    <source>
        <dbReference type="Proteomes" id="UP000252893"/>
    </source>
</evidence>
<proteinExistence type="predicted"/>
<gene>
    <name evidence="1" type="ORF">DFR47_1165</name>
</gene>